<dbReference type="GO" id="GO:0060271">
    <property type="term" value="P:cilium assembly"/>
    <property type="evidence" value="ECO:0007669"/>
    <property type="project" value="TreeGrafter"/>
</dbReference>
<evidence type="ECO:0000256" key="2">
    <source>
        <dbReference type="ARBA" id="ARBA00023069"/>
    </source>
</evidence>
<evidence type="ECO:0000313" key="7">
    <source>
        <dbReference type="EMBL" id="TNV73797.1"/>
    </source>
</evidence>
<dbReference type="SUPFAM" id="SSF50978">
    <property type="entry name" value="WD40 repeat-like"/>
    <property type="match status" value="1"/>
</dbReference>
<dbReference type="PROSITE" id="PS50294">
    <property type="entry name" value="WD_REPEATS_REGION"/>
    <property type="match status" value="2"/>
</dbReference>
<sequence length="754" mass="85140">MKFKIKRLDRNRHSDIVSCVGWTNGGELFSVSDDQSMLKWDINGEPDANKVMDIEMPVMDMDWLPSGKGPSEVVALACSDGSFKLVTKAGRIEKNIADAHASAIISIKWSNDGAAIATSGEDGQIKIWSRGGMLRSAVIQGSKPIYCVVWSPENDSLLYCCDKNLTIVPTLPGNKPLTWKAHDGIVLNCDWNPGNHTIVSCGEDCKYRVWDQYGRQLYASSAYDHVITSVKWAPNGDYFAVGSFEMLRLCDKSGWSYSFHKPASGSLMKLSWSHDGTVVAGAGGNGSVVFGYIVNRQISWAHIEAVLDEDNKISINDCLHEMNEDLDFRERVVNMSMKHNHLIVCTTTQCYVYNVMNWTSPFVFDVKDSIYLIIQGAKYFALIDASQNFIVYNYEGKLISTPKFQGLRVEFLNARHISLSADVLALIDPIDPKVIRIFDIVSGKASTVTINHSAEILEMELNQIEMSSERKMCFIDNNRDMFLTMVHKPDVLKIASIVDSFQWNDSNDMLACISDGKLLTWFYPNAIYVDKDLMNKAMAVKDASDVGKLAQMKSFTGNIVTVRRLDGGLATLSISPYPKVLYEYVDKADFEKGIRLCRFVKESTLWACLAAMGIYCRELNTVEIALAAIDEADKVQFINYIKELPSEPARNAALAMYCKKVTEAEQILLQARLYYRAIKMNIKLYRWERAIDIAVQNKTHVDTVIAYRQRFLQQYAKEEDIEKFKQYTRDIQVDWATVKAKIRADKDREQASAQ</sequence>
<feature type="repeat" description="WD" evidence="4">
    <location>
        <begin position="97"/>
        <end position="129"/>
    </location>
</feature>
<dbReference type="InterPro" id="IPR001680">
    <property type="entry name" value="WD40_rpt"/>
</dbReference>
<dbReference type="PANTHER" id="PTHR24098">
    <property type="entry name" value="OUTER SEGMENT 5"/>
    <property type="match status" value="1"/>
</dbReference>
<keyword evidence="2" id="KW-0969">Cilium</keyword>
<dbReference type="GO" id="GO:0030992">
    <property type="term" value="C:intraciliary transport particle B"/>
    <property type="evidence" value="ECO:0007669"/>
    <property type="project" value="TreeGrafter"/>
</dbReference>
<feature type="repeat" description="WD" evidence="4">
    <location>
        <begin position="179"/>
        <end position="211"/>
    </location>
</feature>
<dbReference type="SUPFAM" id="SSF50998">
    <property type="entry name" value="Quinoprotein alcohol dehydrogenase-like"/>
    <property type="match status" value="1"/>
</dbReference>
<keyword evidence="3" id="KW-0966">Cell projection</keyword>
<keyword evidence="8" id="KW-1185">Reference proteome</keyword>
<protein>
    <recommendedName>
        <fullName evidence="9">Intraflagellar transport protein 80 homolog</fullName>
    </recommendedName>
</protein>
<evidence type="ECO:0000256" key="4">
    <source>
        <dbReference type="PROSITE-ProRule" id="PRU00221"/>
    </source>
</evidence>
<dbReference type="InterPro" id="IPR036322">
    <property type="entry name" value="WD40_repeat_dom_sf"/>
</dbReference>
<proteinExistence type="predicted"/>
<organism evidence="7 8">
    <name type="scientific">Halteria grandinella</name>
    <dbReference type="NCBI Taxonomy" id="5974"/>
    <lineage>
        <taxon>Eukaryota</taxon>
        <taxon>Sar</taxon>
        <taxon>Alveolata</taxon>
        <taxon>Ciliophora</taxon>
        <taxon>Intramacronucleata</taxon>
        <taxon>Spirotrichea</taxon>
        <taxon>Stichotrichia</taxon>
        <taxon>Sporadotrichida</taxon>
        <taxon>Halteriidae</taxon>
        <taxon>Halteria</taxon>
    </lineage>
</organism>
<dbReference type="OrthoDB" id="408728at2759"/>
<gene>
    <name evidence="7" type="ORF">FGO68_gene14975</name>
</gene>
<evidence type="ECO:0000313" key="8">
    <source>
        <dbReference type="Proteomes" id="UP000785679"/>
    </source>
</evidence>
<dbReference type="EMBL" id="RRYP01018063">
    <property type="protein sequence ID" value="TNV73797.1"/>
    <property type="molecule type" value="Genomic_DNA"/>
</dbReference>
<keyword evidence="4" id="KW-0853">WD repeat</keyword>
<feature type="domain" description="IFT80 second beta-propeller" evidence="5">
    <location>
        <begin position="296"/>
        <end position="577"/>
    </location>
</feature>
<accession>A0A8J8NF17</accession>
<dbReference type="InterPro" id="IPR011047">
    <property type="entry name" value="Quinoprotein_ADH-like_sf"/>
</dbReference>
<evidence type="ECO:0000256" key="1">
    <source>
        <dbReference type="ARBA" id="ARBA00004138"/>
    </source>
</evidence>
<dbReference type="InterPro" id="IPR056157">
    <property type="entry name" value="TPR_IFT80_172_dom"/>
</dbReference>
<dbReference type="AlphaFoldDB" id="A0A8J8NF17"/>
<dbReference type="PROSITE" id="PS50082">
    <property type="entry name" value="WD_REPEATS_2"/>
    <property type="match status" value="2"/>
</dbReference>
<name>A0A8J8NF17_HALGN</name>
<dbReference type="PANTHER" id="PTHR24098:SF0">
    <property type="entry name" value="OUTER SEGMENT 5"/>
    <property type="match status" value="1"/>
</dbReference>
<dbReference type="Pfam" id="PF23335">
    <property type="entry name" value="Beta-prop_IFT80_2nd"/>
    <property type="match status" value="1"/>
</dbReference>
<dbReference type="InterPro" id="IPR056456">
    <property type="entry name" value="Beta-prop_IFT80_2nd"/>
</dbReference>
<feature type="domain" description="IFT80/172/WDR35 TPR" evidence="6">
    <location>
        <begin position="605"/>
        <end position="750"/>
    </location>
</feature>
<evidence type="ECO:0000259" key="5">
    <source>
        <dbReference type="Pfam" id="PF23335"/>
    </source>
</evidence>
<comment type="subcellular location">
    <subcellularLocation>
        <location evidence="1">Cell projection</location>
        <location evidence="1">Cilium</location>
    </subcellularLocation>
</comment>
<reference evidence="7" key="1">
    <citation type="submission" date="2019-06" db="EMBL/GenBank/DDBJ databases">
        <authorList>
            <person name="Zheng W."/>
        </authorList>
    </citation>
    <scope>NUCLEOTIDE SEQUENCE</scope>
    <source>
        <strain evidence="7">QDHG01</strain>
    </source>
</reference>
<evidence type="ECO:0000256" key="3">
    <source>
        <dbReference type="ARBA" id="ARBA00023273"/>
    </source>
</evidence>
<dbReference type="InterPro" id="IPR015943">
    <property type="entry name" value="WD40/YVTN_repeat-like_dom_sf"/>
</dbReference>
<evidence type="ECO:0008006" key="9">
    <source>
        <dbReference type="Google" id="ProtNLM"/>
    </source>
</evidence>
<dbReference type="SMART" id="SM00320">
    <property type="entry name" value="WD40"/>
    <property type="match status" value="7"/>
</dbReference>
<dbReference type="Pfam" id="PF00400">
    <property type="entry name" value="WD40"/>
    <property type="match status" value="2"/>
</dbReference>
<dbReference type="GO" id="GO:0005929">
    <property type="term" value="C:cilium"/>
    <property type="evidence" value="ECO:0007669"/>
    <property type="project" value="UniProtKB-SubCell"/>
</dbReference>
<evidence type="ECO:0000259" key="6">
    <source>
        <dbReference type="Pfam" id="PF23387"/>
    </source>
</evidence>
<comment type="caution">
    <text evidence="7">The sequence shown here is derived from an EMBL/GenBank/DDBJ whole genome shotgun (WGS) entry which is preliminary data.</text>
</comment>
<dbReference type="Pfam" id="PF23387">
    <property type="entry name" value="TPR_IFT80_172"/>
    <property type="match status" value="1"/>
</dbReference>
<dbReference type="Proteomes" id="UP000785679">
    <property type="component" value="Unassembled WGS sequence"/>
</dbReference>
<dbReference type="Gene3D" id="2.130.10.10">
    <property type="entry name" value="YVTN repeat-like/Quinoprotein amine dehydrogenase"/>
    <property type="match status" value="2"/>
</dbReference>